<accession>A0A0F9IM20</accession>
<dbReference type="AlphaFoldDB" id="A0A0F9IM20"/>
<protein>
    <submittedName>
        <fullName evidence="1">Uncharacterized protein</fullName>
    </submittedName>
</protein>
<evidence type="ECO:0000313" key="1">
    <source>
        <dbReference type="EMBL" id="KKM43849.1"/>
    </source>
</evidence>
<dbReference type="PROSITE" id="PS51257">
    <property type="entry name" value="PROKAR_LIPOPROTEIN"/>
    <property type="match status" value="1"/>
</dbReference>
<reference evidence="1" key="1">
    <citation type="journal article" date="2015" name="Nature">
        <title>Complex archaea that bridge the gap between prokaryotes and eukaryotes.</title>
        <authorList>
            <person name="Spang A."/>
            <person name="Saw J.H."/>
            <person name="Jorgensen S.L."/>
            <person name="Zaremba-Niedzwiedzka K."/>
            <person name="Martijn J."/>
            <person name="Lind A.E."/>
            <person name="van Eijk R."/>
            <person name="Schleper C."/>
            <person name="Guy L."/>
            <person name="Ettema T.J."/>
        </authorList>
    </citation>
    <scope>NUCLEOTIDE SEQUENCE</scope>
</reference>
<gene>
    <name evidence="1" type="ORF">LCGC14_1562320</name>
</gene>
<dbReference type="EMBL" id="LAZR01012084">
    <property type="protein sequence ID" value="KKM43849.1"/>
    <property type="molecule type" value="Genomic_DNA"/>
</dbReference>
<organism evidence="1">
    <name type="scientific">marine sediment metagenome</name>
    <dbReference type="NCBI Taxonomy" id="412755"/>
    <lineage>
        <taxon>unclassified sequences</taxon>
        <taxon>metagenomes</taxon>
        <taxon>ecological metagenomes</taxon>
    </lineage>
</organism>
<comment type="caution">
    <text evidence="1">The sequence shown here is derived from an EMBL/GenBank/DDBJ whole genome shotgun (WGS) entry which is preliminary data.</text>
</comment>
<name>A0A0F9IM20_9ZZZZ</name>
<proteinExistence type="predicted"/>
<sequence length="89" mass="9890">MKKIALLAFLMFGLGCASTPSEPIEPTKDLRFVIIHKQDIGGYLRIKVLLDTQTGDCYLATDGNYNPKLGRSPSTKSIIRISDRSCETR</sequence>